<evidence type="ECO:0000256" key="5">
    <source>
        <dbReference type="PROSITE-ProRule" id="PRU01240"/>
    </source>
</evidence>
<dbReference type="InterPro" id="IPR036852">
    <property type="entry name" value="Peptidase_S8/S53_dom_sf"/>
</dbReference>
<comment type="caution">
    <text evidence="7">The sequence shown here is derived from an EMBL/GenBank/DDBJ whole genome shotgun (WGS) entry which is preliminary data.</text>
</comment>
<dbReference type="PROSITE" id="PS00137">
    <property type="entry name" value="SUBTILASE_HIS"/>
    <property type="match status" value="1"/>
</dbReference>
<evidence type="ECO:0000256" key="4">
    <source>
        <dbReference type="ARBA" id="ARBA00022825"/>
    </source>
</evidence>
<evidence type="ECO:0000313" key="7">
    <source>
        <dbReference type="EMBL" id="KPM49721.1"/>
    </source>
</evidence>
<dbReference type="InterPro" id="IPR022398">
    <property type="entry name" value="Peptidase_S8_His-AS"/>
</dbReference>
<accession>A0A0P7C5Y7</accession>
<keyword evidence="4 5" id="KW-0720">Serine protease</keyword>
<dbReference type="EMBL" id="LGTQ01000005">
    <property type="protein sequence ID" value="KPM49721.1"/>
    <property type="molecule type" value="Genomic_DNA"/>
</dbReference>
<feature type="active site" description="Charge relay system" evidence="5">
    <location>
        <position position="153"/>
    </location>
</feature>
<evidence type="ECO:0000256" key="3">
    <source>
        <dbReference type="ARBA" id="ARBA00022801"/>
    </source>
</evidence>
<dbReference type="PANTHER" id="PTHR43806">
    <property type="entry name" value="PEPTIDASE S8"/>
    <property type="match status" value="1"/>
</dbReference>
<dbReference type="Pfam" id="PF00082">
    <property type="entry name" value="Peptidase_S8"/>
    <property type="match status" value="1"/>
</dbReference>
<dbReference type="InterPro" id="IPR000209">
    <property type="entry name" value="Peptidase_S8/S53_dom"/>
</dbReference>
<proteinExistence type="inferred from homology"/>
<evidence type="ECO:0000259" key="6">
    <source>
        <dbReference type="Pfam" id="PF00082"/>
    </source>
</evidence>
<feature type="active site" description="Charge relay system" evidence="5">
    <location>
        <position position="189"/>
    </location>
</feature>
<dbReference type="PRINTS" id="PR00723">
    <property type="entry name" value="SUBTILISIN"/>
</dbReference>
<dbReference type="PROSITE" id="PS51892">
    <property type="entry name" value="SUBTILASE"/>
    <property type="match status" value="1"/>
</dbReference>
<feature type="domain" description="Peptidase S8/S53" evidence="6">
    <location>
        <begin position="146"/>
        <end position="389"/>
    </location>
</feature>
<dbReference type="SUPFAM" id="SSF52743">
    <property type="entry name" value="Subtilisin-like"/>
    <property type="match status" value="1"/>
</dbReference>
<evidence type="ECO:0000256" key="2">
    <source>
        <dbReference type="ARBA" id="ARBA00022670"/>
    </source>
</evidence>
<keyword evidence="8" id="KW-1185">Reference proteome</keyword>
<gene>
    <name evidence="7" type="ORF">AFM12_03825</name>
</gene>
<keyword evidence="3 5" id="KW-0378">Hydrolase</keyword>
<keyword evidence="2 5" id="KW-0645">Protease</keyword>
<dbReference type="NCBIfam" id="NF045639">
    <property type="entry name" value="GCX_COOH"/>
    <property type="match status" value="1"/>
</dbReference>
<dbReference type="GO" id="GO:0004252">
    <property type="term" value="F:serine-type endopeptidase activity"/>
    <property type="evidence" value="ECO:0007669"/>
    <property type="project" value="UniProtKB-UniRule"/>
</dbReference>
<dbReference type="PANTHER" id="PTHR43806:SF11">
    <property type="entry name" value="CEREVISIN-RELATED"/>
    <property type="match status" value="1"/>
</dbReference>
<reference evidence="7 8" key="1">
    <citation type="submission" date="2015-07" db="EMBL/GenBank/DDBJ databases">
        <title>The draft genome sequence of Leadbetterella sp. JN14-9.</title>
        <authorList>
            <person name="Liu Y."/>
            <person name="Du J."/>
            <person name="Shao Z."/>
        </authorList>
    </citation>
    <scope>NUCLEOTIDE SEQUENCE [LARGE SCALE GENOMIC DNA]</scope>
    <source>
        <strain evidence="7 8">JN14-9</strain>
    </source>
</reference>
<sequence>MPGSSMLWAQQINDEFVEGEIYVKLKVQKGKKGEKKNSPAVNLNREIPGLQRKVEVAQNKVKEAKQPFYSSKNVGLQNVYRLKLENGKDIDKVVKELKADPDIEYAERVRIRKIIAVPNDTLYNDLWHLKKIKASEAWDVNPGQADVVVAVVDNAIQVTHPDLALNMVAGRDVADNDNDPNPPNNSFSHGTHVAGIVSAVNNNVTGIASAGNNKVKVMPIKATPNSSDPNFIYNGFDGIAWATANNANIISLSWGGPGFSQLEQDVIDDAYNNGILVIAAAGNEDSDEPQYPASYNHVISVAALDSTDQRSYFSSYGTGVDISAPGRFILSTVPTNNYASFSGTSMATPLVASCAGYLLSCFPSLSPDSVEYILKKTADNIDAQNPNYLGQLGSGRINLLKAVSCKDVDLFAEEPVFSPINFFCEGDSVLLSINPIGAETFEWFVDEQLKSTNSAYFGKDEGSWILKRTLGTCSINSDPIQLIYNKTLTPIPELTALDVSYCDLVNTELVATPAGRDAYGPQTFTYNGPVVGFDGYAKSNPYPTVEVSGMGGLIDSVSISITWQKLDGGDVNYCGSPDLGSRPWNDEVSFSILSPEGISIPLLNEGTYAFGTVTSGVVTTVFTTNGAPVTDGSDPVSGNFKAAGDLGQLQNRIAQGTWTLIANDNYLIDPLCVSGFEVIVKTNEPLLPTAVKWYESPESTAAIHNGQTLSVVNNQVGETTYWARAQCDGMCPSEPVKTKVRVRPIPEIFAYSLETLDITIAQAVEIMNAQSLDYSVDNNIYTLFGINSSGQSFSYQVSDEGPMTSPVSLCESNSFVVFGMGCNGTISWSNGESGTGFILEGQNTPLALTATCNQSWDCAPLSNIPFDFIENNTNLTLGGIVPVNLVQDFYGQKIESSQLLEAGVKTKYVAPSSILLQPGFEASNTAIFSAEIGDCAN</sequence>
<dbReference type="InterPro" id="IPR050131">
    <property type="entry name" value="Peptidase_S8_subtilisin-like"/>
</dbReference>
<dbReference type="STRING" id="1605367.AFM12_03825"/>
<comment type="similarity">
    <text evidence="1 5">Belongs to the peptidase S8 family.</text>
</comment>
<name>A0A0P7C5Y7_9BACT</name>
<dbReference type="GO" id="GO:0006508">
    <property type="term" value="P:proteolysis"/>
    <property type="evidence" value="ECO:0007669"/>
    <property type="project" value="UniProtKB-KW"/>
</dbReference>
<dbReference type="Proteomes" id="UP000050454">
    <property type="component" value="Unassembled WGS sequence"/>
</dbReference>
<dbReference type="InterPro" id="IPR015500">
    <property type="entry name" value="Peptidase_S8_subtilisin-rel"/>
</dbReference>
<organism evidence="7 8">
    <name type="scientific">Jiulongibacter sediminis</name>
    <dbReference type="NCBI Taxonomy" id="1605367"/>
    <lineage>
        <taxon>Bacteria</taxon>
        <taxon>Pseudomonadati</taxon>
        <taxon>Bacteroidota</taxon>
        <taxon>Cytophagia</taxon>
        <taxon>Cytophagales</taxon>
        <taxon>Leadbetterellaceae</taxon>
        <taxon>Jiulongibacter</taxon>
    </lineage>
</organism>
<dbReference type="AlphaFoldDB" id="A0A0P7C5Y7"/>
<feature type="active site" description="Charge relay system" evidence="5">
    <location>
        <position position="345"/>
    </location>
</feature>
<dbReference type="InterPro" id="IPR055015">
    <property type="entry name" value="GCX_COOH"/>
</dbReference>
<evidence type="ECO:0000313" key="8">
    <source>
        <dbReference type="Proteomes" id="UP000050454"/>
    </source>
</evidence>
<evidence type="ECO:0000256" key="1">
    <source>
        <dbReference type="ARBA" id="ARBA00011073"/>
    </source>
</evidence>
<dbReference type="Gene3D" id="3.40.50.200">
    <property type="entry name" value="Peptidase S8/S53 domain"/>
    <property type="match status" value="1"/>
</dbReference>
<protein>
    <recommendedName>
        <fullName evidence="6">Peptidase S8/S53 domain-containing protein</fullName>
    </recommendedName>
</protein>
<dbReference type="PATRIC" id="fig|1605367.3.peg.2113"/>